<organism evidence="1 2">
    <name type="scientific">Clytia hemisphaerica</name>
    <dbReference type="NCBI Taxonomy" id="252671"/>
    <lineage>
        <taxon>Eukaryota</taxon>
        <taxon>Metazoa</taxon>
        <taxon>Cnidaria</taxon>
        <taxon>Hydrozoa</taxon>
        <taxon>Hydroidolina</taxon>
        <taxon>Leptothecata</taxon>
        <taxon>Obeliida</taxon>
        <taxon>Clytiidae</taxon>
        <taxon>Clytia</taxon>
    </lineage>
</organism>
<dbReference type="AlphaFoldDB" id="A0A7M6DRL5"/>
<protein>
    <submittedName>
        <fullName evidence="1">Uncharacterized protein</fullName>
    </submittedName>
</protein>
<evidence type="ECO:0000313" key="1">
    <source>
        <dbReference type="EnsemblMetazoa" id="CLYHEMP024653.1"/>
    </source>
</evidence>
<dbReference type="EnsemblMetazoa" id="CLYHEMT024653.1">
    <property type="protein sequence ID" value="CLYHEMP024653.1"/>
    <property type="gene ID" value="CLYHEMG024653"/>
</dbReference>
<name>A0A7M6DRL5_9CNID</name>
<keyword evidence="2" id="KW-1185">Reference proteome</keyword>
<accession>A0A7M6DRL5</accession>
<reference evidence="1" key="1">
    <citation type="submission" date="2021-01" db="UniProtKB">
        <authorList>
            <consortium name="EnsemblMetazoa"/>
        </authorList>
    </citation>
    <scope>IDENTIFICATION</scope>
</reference>
<evidence type="ECO:0000313" key="2">
    <source>
        <dbReference type="Proteomes" id="UP000594262"/>
    </source>
</evidence>
<dbReference type="Proteomes" id="UP000594262">
    <property type="component" value="Unplaced"/>
</dbReference>
<proteinExistence type="predicted"/>
<sequence>MTNIATYLFESLGIKNIVLNFLTKVETLDVLQDKDLTSIKEFVENKYCIPIHLQIYMLYRVKIDNKTLSETFLKRSSTKDKAKETITLNLIVKPPNAIQISLSYPCFNFKISRIGLPKKIEIVETSILADVK</sequence>